<gene>
    <name evidence="13" type="ORF">MUK42_33254</name>
</gene>
<dbReference type="Pfam" id="PF00249">
    <property type="entry name" value="Myb_DNA-binding"/>
    <property type="match status" value="2"/>
</dbReference>
<feature type="domain" description="HTH myb-type" evidence="11">
    <location>
        <begin position="62"/>
        <end position="116"/>
    </location>
</feature>
<evidence type="ECO:0000256" key="6">
    <source>
        <dbReference type="ARBA" id="ARBA00023242"/>
    </source>
</evidence>
<keyword evidence="4" id="KW-0238">DNA-binding</keyword>
<feature type="region of interest" description="Disordered" evidence="8">
    <location>
        <begin position="590"/>
        <end position="628"/>
    </location>
</feature>
<dbReference type="PANTHER" id="PTHR12064:SF59">
    <property type="entry name" value="CNNM TRANSMEMBRANE DOMAIN-CONTAINING PROTEIN"/>
    <property type="match status" value="1"/>
</dbReference>
<dbReference type="GO" id="GO:0005634">
    <property type="term" value="C:nucleus"/>
    <property type="evidence" value="ECO:0007669"/>
    <property type="project" value="UniProtKB-SubCell"/>
</dbReference>
<evidence type="ECO:0000256" key="2">
    <source>
        <dbReference type="ARBA" id="ARBA00022737"/>
    </source>
</evidence>
<keyword evidence="7 9" id="KW-1133">Transmembrane helix</keyword>
<keyword evidence="7 9" id="KW-0472">Membrane</keyword>
<evidence type="ECO:0000256" key="3">
    <source>
        <dbReference type="ARBA" id="ARBA00023015"/>
    </source>
</evidence>
<feature type="domain" description="HTH myb-type" evidence="11">
    <location>
        <begin position="9"/>
        <end position="61"/>
    </location>
</feature>
<dbReference type="GO" id="GO:0003677">
    <property type="term" value="F:DNA binding"/>
    <property type="evidence" value="ECO:0007669"/>
    <property type="project" value="UniProtKB-KW"/>
</dbReference>
<keyword evidence="7 9" id="KW-0812">Transmembrane</keyword>
<feature type="transmembrane region" description="Helical" evidence="9">
    <location>
        <begin position="435"/>
        <end position="454"/>
    </location>
</feature>
<dbReference type="InterPro" id="IPR001005">
    <property type="entry name" value="SANT/Myb"/>
</dbReference>
<keyword evidence="14" id="KW-1185">Reference proteome</keyword>
<dbReference type="InterPro" id="IPR009057">
    <property type="entry name" value="Homeodomain-like_sf"/>
</dbReference>
<dbReference type="PANTHER" id="PTHR12064">
    <property type="entry name" value="METAL TRANSPORTER CNNM"/>
    <property type="match status" value="1"/>
</dbReference>
<evidence type="ECO:0000256" key="8">
    <source>
        <dbReference type="SAM" id="MobiDB-lite"/>
    </source>
</evidence>
<evidence type="ECO:0000256" key="5">
    <source>
        <dbReference type="ARBA" id="ARBA00023163"/>
    </source>
</evidence>
<dbReference type="InterPro" id="IPR045095">
    <property type="entry name" value="ACDP"/>
</dbReference>
<evidence type="ECO:0000259" key="12">
    <source>
        <dbReference type="PROSITE" id="PS51846"/>
    </source>
</evidence>
<accession>A0A9E7HZC8</accession>
<dbReference type="Gene3D" id="1.10.10.60">
    <property type="entry name" value="Homeodomain-like"/>
    <property type="match status" value="2"/>
</dbReference>
<dbReference type="OrthoDB" id="5353557at2759"/>
<sequence length="679" mass="74966">MGRAPCCDKANVKRGPWSPEEDEKLKSHIEQHGTGGNWITLPQRIGLKRCGKSCRLRWLNYRPNIRHGGFSEEEDNMICRLYISIGSRWSVIAAQLPGRTDNDIKNHWNTRLKKKLLGKHCDDRRRHTRRITRPEQDNIDHGTGDLGIITTGVFQSDCYWAQQPALSYPPLRPVCEGSATPVAPPPQSVSCYEGFQSPTGFLTELDELFQFNSVKLEGLDCFNDTIGGSASAGMNWNQVRRVGVHPKKKVPLILSSASGTKAPPVPLSPRPALQATPPLALSVPEACAVAIRNQFPFLFLLPHFDPLVSHHASKPAFFTHKEGGGGSHGAGGGGVGIWMAAEYHCCEANFFIHILIIALLVLFAGLMSGLTLGLMSLSLVDLEVLAKSGTPQDRKHAAKILPVVKRQHLLLCTLLICNAAAMEALPIFLDSLVTAWGAILISVTLILLFGEIIPQSVCSRYGLAIGAAVAPVVRVLVWICFPVAYPISKFLDYLLGDGHVALFRRAELKTLVSLHGNEVKNLLSIHPDDEVPVRNVTVRKIPRVLEDMPLYDILNEFQKGHSHMAVVVKQANPTDQPNSHRDDLRLDIDGDKLNEKSSKGINPISRAKSYPSNSNSSRSGSRSRKWLRDSTADVLQIDDKPLPSVSEEQEAIGIITMEDVIEELLQEEIFDETDYPEER</sequence>
<dbReference type="Pfam" id="PF01595">
    <property type="entry name" value="CNNM"/>
    <property type="match status" value="1"/>
</dbReference>
<evidence type="ECO:0000256" key="7">
    <source>
        <dbReference type="PROSITE-ProRule" id="PRU01193"/>
    </source>
</evidence>
<feature type="domain" description="Myb-like" evidence="10">
    <location>
        <begin position="63"/>
        <end position="112"/>
    </location>
</feature>
<dbReference type="SUPFAM" id="SSF54631">
    <property type="entry name" value="CBS-domain pair"/>
    <property type="match status" value="1"/>
</dbReference>
<dbReference type="GO" id="GO:0010960">
    <property type="term" value="P:magnesium ion homeostasis"/>
    <property type="evidence" value="ECO:0007669"/>
    <property type="project" value="InterPro"/>
</dbReference>
<dbReference type="GO" id="GO:0030026">
    <property type="term" value="P:intracellular manganese ion homeostasis"/>
    <property type="evidence" value="ECO:0007669"/>
    <property type="project" value="TreeGrafter"/>
</dbReference>
<dbReference type="GO" id="GO:0016020">
    <property type="term" value="C:membrane"/>
    <property type="evidence" value="ECO:0007669"/>
    <property type="project" value="UniProtKB-UniRule"/>
</dbReference>
<dbReference type="InterPro" id="IPR017930">
    <property type="entry name" value="Myb_dom"/>
</dbReference>
<evidence type="ECO:0000313" key="14">
    <source>
        <dbReference type="Proteomes" id="UP001055439"/>
    </source>
</evidence>
<dbReference type="Proteomes" id="UP001055439">
    <property type="component" value="Chromosome 9"/>
</dbReference>
<feature type="domain" description="CNNM transmembrane" evidence="12">
    <location>
        <begin position="346"/>
        <end position="527"/>
    </location>
</feature>
<dbReference type="AlphaFoldDB" id="A0A9E7HZC8"/>
<keyword evidence="5" id="KW-0804">Transcription</keyword>
<dbReference type="EMBL" id="CP097511">
    <property type="protein sequence ID" value="URE42986.1"/>
    <property type="molecule type" value="Genomic_DNA"/>
</dbReference>
<dbReference type="GO" id="GO:0005737">
    <property type="term" value="C:cytoplasm"/>
    <property type="evidence" value="ECO:0007669"/>
    <property type="project" value="TreeGrafter"/>
</dbReference>
<proteinExistence type="predicted"/>
<protein>
    <submittedName>
        <fullName evidence="13">CBS domain containing protein</fullName>
    </submittedName>
</protein>
<dbReference type="FunFam" id="1.10.10.60:FF:000015">
    <property type="entry name" value="Transcription factor RAX3"/>
    <property type="match status" value="1"/>
</dbReference>
<feature type="transmembrane region" description="Helical" evidence="9">
    <location>
        <begin position="461"/>
        <end position="485"/>
    </location>
</feature>
<dbReference type="SUPFAM" id="SSF46689">
    <property type="entry name" value="Homeodomain-like"/>
    <property type="match status" value="1"/>
</dbReference>
<keyword evidence="3" id="KW-0805">Transcription regulation</keyword>
<evidence type="ECO:0000256" key="1">
    <source>
        <dbReference type="ARBA" id="ARBA00004123"/>
    </source>
</evidence>
<organism evidence="13 14">
    <name type="scientific">Musa troglodytarum</name>
    <name type="common">fe'i banana</name>
    <dbReference type="NCBI Taxonomy" id="320322"/>
    <lineage>
        <taxon>Eukaryota</taxon>
        <taxon>Viridiplantae</taxon>
        <taxon>Streptophyta</taxon>
        <taxon>Embryophyta</taxon>
        <taxon>Tracheophyta</taxon>
        <taxon>Spermatophyta</taxon>
        <taxon>Magnoliopsida</taxon>
        <taxon>Liliopsida</taxon>
        <taxon>Zingiberales</taxon>
        <taxon>Musaceae</taxon>
        <taxon>Musa</taxon>
    </lineage>
</organism>
<feature type="domain" description="Myb-like" evidence="10">
    <location>
        <begin position="9"/>
        <end position="62"/>
    </location>
</feature>
<feature type="compositionally biased region" description="Low complexity" evidence="8">
    <location>
        <begin position="605"/>
        <end position="620"/>
    </location>
</feature>
<evidence type="ECO:0000313" key="13">
    <source>
        <dbReference type="EMBL" id="URE42986.1"/>
    </source>
</evidence>
<dbReference type="SMART" id="SM00717">
    <property type="entry name" value="SANT"/>
    <property type="match status" value="2"/>
</dbReference>
<dbReference type="CDD" id="cd00167">
    <property type="entry name" value="SANT"/>
    <property type="match status" value="2"/>
</dbReference>
<evidence type="ECO:0000259" key="11">
    <source>
        <dbReference type="PROSITE" id="PS51294"/>
    </source>
</evidence>
<keyword evidence="6" id="KW-0539">Nucleus</keyword>
<reference evidence="13" key="1">
    <citation type="submission" date="2022-05" db="EMBL/GenBank/DDBJ databases">
        <title>The Musa troglodytarum L. genome provides insights into the mechanism of non-climacteric behaviour and enrichment of carotenoids.</title>
        <authorList>
            <person name="Wang J."/>
        </authorList>
    </citation>
    <scope>NUCLEOTIDE SEQUENCE</scope>
    <source>
        <tissue evidence="13">Leaf</tissue>
    </source>
</reference>
<dbReference type="Gene3D" id="3.10.580.10">
    <property type="entry name" value="CBS-domain"/>
    <property type="match status" value="2"/>
</dbReference>
<evidence type="ECO:0000256" key="9">
    <source>
        <dbReference type="SAM" id="Phobius"/>
    </source>
</evidence>
<dbReference type="PROSITE" id="PS50090">
    <property type="entry name" value="MYB_LIKE"/>
    <property type="match status" value="2"/>
</dbReference>
<evidence type="ECO:0000259" key="10">
    <source>
        <dbReference type="PROSITE" id="PS50090"/>
    </source>
</evidence>
<name>A0A9E7HZC8_9LILI</name>
<keyword evidence="2" id="KW-0677">Repeat</keyword>
<evidence type="ECO:0000256" key="4">
    <source>
        <dbReference type="ARBA" id="ARBA00023125"/>
    </source>
</evidence>
<comment type="subcellular location">
    <subcellularLocation>
        <location evidence="1">Nucleus</location>
    </subcellularLocation>
</comment>
<dbReference type="PROSITE" id="PS51294">
    <property type="entry name" value="HTH_MYB"/>
    <property type="match status" value="2"/>
</dbReference>
<dbReference type="InterPro" id="IPR046342">
    <property type="entry name" value="CBS_dom_sf"/>
</dbReference>
<dbReference type="PROSITE" id="PS51846">
    <property type="entry name" value="CNNM"/>
    <property type="match status" value="1"/>
</dbReference>
<dbReference type="InterPro" id="IPR002550">
    <property type="entry name" value="CNNM"/>
</dbReference>
<feature type="transmembrane region" description="Helical" evidence="9">
    <location>
        <begin position="350"/>
        <end position="377"/>
    </location>
</feature>